<feature type="domain" description="RING-type" evidence="9">
    <location>
        <begin position="185"/>
        <end position="226"/>
    </location>
</feature>
<evidence type="ECO:0000313" key="10">
    <source>
        <dbReference type="EMBL" id="CAL0319561.1"/>
    </source>
</evidence>
<dbReference type="SUPFAM" id="SSF57850">
    <property type="entry name" value="RING/U-box"/>
    <property type="match status" value="1"/>
</dbReference>
<dbReference type="AlphaFoldDB" id="A0AAV1XCV1"/>
<dbReference type="GO" id="GO:0006511">
    <property type="term" value="P:ubiquitin-dependent protein catabolic process"/>
    <property type="evidence" value="ECO:0007669"/>
    <property type="project" value="TreeGrafter"/>
</dbReference>
<dbReference type="Pfam" id="PF13639">
    <property type="entry name" value="zf-RING_2"/>
    <property type="match status" value="1"/>
</dbReference>
<dbReference type="GO" id="GO:0061630">
    <property type="term" value="F:ubiquitin protein ligase activity"/>
    <property type="evidence" value="ECO:0007669"/>
    <property type="project" value="UniProtKB-EC"/>
</dbReference>
<dbReference type="InterPro" id="IPR001841">
    <property type="entry name" value="Znf_RING"/>
</dbReference>
<comment type="caution">
    <text evidence="10">The sequence shown here is derived from an EMBL/GenBank/DDBJ whole genome shotgun (WGS) entry which is preliminary data.</text>
</comment>
<dbReference type="EMBL" id="CAXHTB010000014">
    <property type="protein sequence ID" value="CAL0319561.1"/>
    <property type="molecule type" value="Genomic_DNA"/>
</dbReference>
<protein>
    <recommendedName>
        <fullName evidence="2">RING-type E3 ubiquitin transferase</fullName>
        <ecNumber evidence="2">2.3.2.27</ecNumber>
    </recommendedName>
</protein>
<dbReference type="PANTHER" id="PTHR45931:SF16">
    <property type="entry name" value="RING_U-BOX SUPERFAMILY PROTEIN"/>
    <property type="match status" value="1"/>
</dbReference>
<dbReference type="GO" id="GO:0016567">
    <property type="term" value="P:protein ubiquitination"/>
    <property type="evidence" value="ECO:0007669"/>
    <property type="project" value="UniProtKB-ARBA"/>
</dbReference>
<evidence type="ECO:0000259" key="9">
    <source>
        <dbReference type="PROSITE" id="PS50089"/>
    </source>
</evidence>
<reference evidence="10 13" key="1">
    <citation type="submission" date="2024-03" db="EMBL/GenBank/DDBJ databases">
        <authorList>
            <person name="Martinez-Hernandez J."/>
        </authorList>
    </citation>
    <scope>NUCLEOTIDE SEQUENCE [LARGE SCALE GENOMIC DNA]</scope>
</reference>
<evidence type="ECO:0000313" key="12">
    <source>
        <dbReference type="EMBL" id="CAL0319563.1"/>
    </source>
</evidence>
<dbReference type="GO" id="GO:0005634">
    <property type="term" value="C:nucleus"/>
    <property type="evidence" value="ECO:0007669"/>
    <property type="project" value="TreeGrafter"/>
</dbReference>
<keyword evidence="5 8" id="KW-0863">Zinc-finger</keyword>
<keyword evidence="3" id="KW-0808">Transferase</keyword>
<dbReference type="Proteomes" id="UP001497480">
    <property type="component" value="Unassembled WGS sequence"/>
</dbReference>
<proteinExistence type="predicted"/>
<evidence type="ECO:0000256" key="8">
    <source>
        <dbReference type="PROSITE-ProRule" id="PRU00175"/>
    </source>
</evidence>
<keyword evidence="7" id="KW-0862">Zinc</keyword>
<evidence type="ECO:0000256" key="7">
    <source>
        <dbReference type="ARBA" id="ARBA00022833"/>
    </source>
</evidence>
<evidence type="ECO:0000256" key="4">
    <source>
        <dbReference type="ARBA" id="ARBA00022723"/>
    </source>
</evidence>
<evidence type="ECO:0000256" key="6">
    <source>
        <dbReference type="ARBA" id="ARBA00022786"/>
    </source>
</evidence>
<dbReference type="PROSITE" id="PS50089">
    <property type="entry name" value="ZF_RING_2"/>
    <property type="match status" value="1"/>
</dbReference>
<evidence type="ECO:0000256" key="1">
    <source>
        <dbReference type="ARBA" id="ARBA00000900"/>
    </source>
</evidence>
<dbReference type="PANTHER" id="PTHR45931">
    <property type="entry name" value="SI:CH211-59O9.10"/>
    <property type="match status" value="1"/>
</dbReference>
<evidence type="ECO:0000313" key="13">
    <source>
        <dbReference type="Proteomes" id="UP001497480"/>
    </source>
</evidence>
<evidence type="ECO:0000256" key="2">
    <source>
        <dbReference type="ARBA" id="ARBA00012483"/>
    </source>
</evidence>
<accession>A0AAV1XCV1</accession>
<name>A0AAV1XCV1_LUPLU</name>
<dbReference type="Gene3D" id="3.30.40.10">
    <property type="entry name" value="Zinc/RING finger domain, C3HC4 (zinc finger)"/>
    <property type="match status" value="1"/>
</dbReference>
<keyword evidence="13" id="KW-1185">Reference proteome</keyword>
<dbReference type="EC" id="2.3.2.27" evidence="2"/>
<dbReference type="GO" id="GO:0008270">
    <property type="term" value="F:zinc ion binding"/>
    <property type="evidence" value="ECO:0007669"/>
    <property type="project" value="UniProtKB-KW"/>
</dbReference>
<keyword evidence="4" id="KW-0479">Metal-binding</keyword>
<gene>
    <name evidence="10" type="ORF">LLUT_LOCUS20621</name>
    <name evidence="11" type="ORF">LLUT_LOCUS20622</name>
    <name evidence="12" type="ORF">LLUT_LOCUS20623</name>
</gene>
<dbReference type="SMART" id="SM00184">
    <property type="entry name" value="RING"/>
    <property type="match status" value="1"/>
</dbReference>
<evidence type="ECO:0000256" key="3">
    <source>
        <dbReference type="ARBA" id="ARBA00022679"/>
    </source>
</evidence>
<dbReference type="InterPro" id="IPR013083">
    <property type="entry name" value="Znf_RING/FYVE/PHD"/>
</dbReference>
<organism evidence="10 13">
    <name type="scientific">Lupinus luteus</name>
    <name type="common">European yellow lupine</name>
    <dbReference type="NCBI Taxonomy" id="3873"/>
    <lineage>
        <taxon>Eukaryota</taxon>
        <taxon>Viridiplantae</taxon>
        <taxon>Streptophyta</taxon>
        <taxon>Embryophyta</taxon>
        <taxon>Tracheophyta</taxon>
        <taxon>Spermatophyta</taxon>
        <taxon>Magnoliopsida</taxon>
        <taxon>eudicotyledons</taxon>
        <taxon>Gunneridae</taxon>
        <taxon>Pentapetalae</taxon>
        <taxon>rosids</taxon>
        <taxon>fabids</taxon>
        <taxon>Fabales</taxon>
        <taxon>Fabaceae</taxon>
        <taxon>Papilionoideae</taxon>
        <taxon>50 kb inversion clade</taxon>
        <taxon>genistoids sensu lato</taxon>
        <taxon>core genistoids</taxon>
        <taxon>Genisteae</taxon>
        <taxon>Lupinus</taxon>
    </lineage>
</organism>
<dbReference type="EMBL" id="CAXHTB010000014">
    <property type="protein sequence ID" value="CAL0319563.1"/>
    <property type="molecule type" value="Genomic_DNA"/>
</dbReference>
<sequence>MASMPFSFSYEVFSPPLDEDDVEFHQTLAEFLNGDFFLIKIHVRYRIICLTRPQLEQLPEEIDGYESSYGTEMLLSYPELLGNDLFSGIPDAIVPRELKQIMMPEAVAHARNLCESSWSDSISENSGCRLFNLVLDIDAEGLYDEVVDMLVEEYEEEIQTVPASKTAIDSLKKVNLGKDIAMEECSICLVEFIGEEEVSEMPCKHMYHQECITQWLQRSGMCPLCRYSMSENST</sequence>
<comment type="catalytic activity">
    <reaction evidence="1">
        <text>S-ubiquitinyl-[E2 ubiquitin-conjugating enzyme]-L-cysteine + [acceptor protein]-L-lysine = [E2 ubiquitin-conjugating enzyme]-L-cysteine + N(6)-ubiquitinyl-[acceptor protein]-L-lysine.</text>
        <dbReference type="EC" id="2.3.2.27"/>
    </reaction>
</comment>
<evidence type="ECO:0000256" key="5">
    <source>
        <dbReference type="ARBA" id="ARBA00022771"/>
    </source>
</evidence>
<evidence type="ECO:0000313" key="11">
    <source>
        <dbReference type="EMBL" id="CAL0319562.1"/>
    </source>
</evidence>
<keyword evidence="6" id="KW-0833">Ubl conjugation pathway</keyword>
<dbReference type="EMBL" id="CAXHTB010000014">
    <property type="protein sequence ID" value="CAL0319562.1"/>
    <property type="molecule type" value="Genomic_DNA"/>
</dbReference>
<dbReference type="InterPro" id="IPR051834">
    <property type="entry name" value="RING_finger_E3_ligase"/>
</dbReference>
<dbReference type="FunFam" id="3.30.40.10:FF:000127">
    <property type="entry name" value="E3 ubiquitin-protein ligase RNF181"/>
    <property type="match status" value="1"/>
</dbReference>